<dbReference type="Pfam" id="PF00326">
    <property type="entry name" value="Peptidase_S9"/>
    <property type="match status" value="1"/>
</dbReference>
<comment type="caution">
    <text evidence="3">The sequence shown here is derived from an EMBL/GenBank/DDBJ whole genome shotgun (WGS) entry which is preliminary data.</text>
</comment>
<dbReference type="PANTHER" id="PTHR22946">
    <property type="entry name" value="DIENELACTONE HYDROLASE DOMAIN-CONTAINING PROTEIN-RELATED"/>
    <property type="match status" value="1"/>
</dbReference>
<feature type="domain" description="Peptidase S9 prolyl oligopeptidase catalytic" evidence="2">
    <location>
        <begin position="96"/>
        <end position="248"/>
    </location>
</feature>
<dbReference type="EMBL" id="JARSFG010000014">
    <property type="protein sequence ID" value="MEC1178826.1"/>
    <property type="molecule type" value="Genomic_DNA"/>
</dbReference>
<name>A0AAW9NV84_9BACL</name>
<protein>
    <submittedName>
        <fullName evidence="3">Prolyl oligopeptidase family serine peptidase</fullName>
    </submittedName>
</protein>
<evidence type="ECO:0000313" key="3">
    <source>
        <dbReference type="EMBL" id="MEC1178826.1"/>
    </source>
</evidence>
<evidence type="ECO:0000259" key="2">
    <source>
        <dbReference type="Pfam" id="PF00326"/>
    </source>
</evidence>
<dbReference type="AlphaFoldDB" id="A0AAW9NV84"/>
<dbReference type="GO" id="GO:0006508">
    <property type="term" value="P:proteolysis"/>
    <property type="evidence" value="ECO:0007669"/>
    <property type="project" value="InterPro"/>
</dbReference>
<dbReference type="SUPFAM" id="SSF53474">
    <property type="entry name" value="alpha/beta-Hydrolases"/>
    <property type="match status" value="1"/>
</dbReference>
<evidence type="ECO:0000313" key="4">
    <source>
        <dbReference type="Proteomes" id="UP001344888"/>
    </source>
</evidence>
<sequence length="250" mass="27815">MIVQREVWEHIPLLHVHTKEMTVESPSVIFIHGFGSAKEHNLHFAYQLVEKGVRVILPDAHLHGERAKPNMSTQQLEPAFWDIVTRTVGEVETIDKTLQNKGLLANNTIGIAGTSMGGIVTVGCLSQYDWIQTAGVCMGATSYTKFAEHQLTQFAKAGVKLPFTDKQLADTLTALAAYNLENKGDVLQRVPTIFWHGKEDQVVPFEMSYPYFEKHGENSRSAYMIDEKAGHAVSRAGMLAVTDWLAQHLA</sequence>
<dbReference type="Gene3D" id="3.40.50.1820">
    <property type="entry name" value="alpha/beta hydrolase"/>
    <property type="match status" value="1"/>
</dbReference>
<gene>
    <name evidence="3" type="ORF">P9B03_10055</name>
</gene>
<dbReference type="Proteomes" id="UP001344888">
    <property type="component" value="Unassembled WGS sequence"/>
</dbReference>
<keyword evidence="1" id="KW-0378">Hydrolase</keyword>
<dbReference type="RefSeq" id="WP_326123288.1">
    <property type="nucleotide sequence ID" value="NZ_JARSFG010000014.1"/>
</dbReference>
<dbReference type="GO" id="GO:0052689">
    <property type="term" value="F:carboxylic ester hydrolase activity"/>
    <property type="evidence" value="ECO:0007669"/>
    <property type="project" value="UniProtKB-ARBA"/>
</dbReference>
<dbReference type="InterPro" id="IPR050261">
    <property type="entry name" value="FrsA_esterase"/>
</dbReference>
<dbReference type="PANTHER" id="PTHR22946:SF9">
    <property type="entry name" value="POLYKETIDE TRANSFERASE AF380"/>
    <property type="match status" value="1"/>
</dbReference>
<accession>A0AAW9NV84</accession>
<dbReference type="GO" id="GO:0008236">
    <property type="term" value="F:serine-type peptidase activity"/>
    <property type="evidence" value="ECO:0007669"/>
    <property type="project" value="InterPro"/>
</dbReference>
<organism evidence="3 4">
    <name type="scientific">Metasolibacillus meyeri</name>
    <dbReference type="NCBI Taxonomy" id="1071052"/>
    <lineage>
        <taxon>Bacteria</taxon>
        <taxon>Bacillati</taxon>
        <taxon>Bacillota</taxon>
        <taxon>Bacilli</taxon>
        <taxon>Bacillales</taxon>
        <taxon>Caryophanaceae</taxon>
        <taxon>Metasolibacillus</taxon>
    </lineage>
</organism>
<dbReference type="InterPro" id="IPR029058">
    <property type="entry name" value="AB_hydrolase_fold"/>
</dbReference>
<keyword evidence="4" id="KW-1185">Reference proteome</keyword>
<dbReference type="InterPro" id="IPR001375">
    <property type="entry name" value="Peptidase_S9_cat"/>
</dbReference>
<reference evidence="3 4" key="1">
    <citation type="submission" date="2023-03" db="EMBL/GenBank/DDBJ databases">
        <title>Bacillus Genome Sequencing.</title>
        <authorList>
            <person name="Dunlap C."/>
        </authorList>
    </citation>
    <scope>NUCLEOTIDE SEQUENCE [LARGE SCALE GENOMIC DNA]</scope>
    <source>
        <strain evidence="3 4">B-59205</strain>
    </source>
</reference>
<evidence type="ECO:0000256" key="1">
    <source>
        <dbReference type="ARBA" id="ARBA00022801"/>
    </source>
</evidence>
<proteinExistence type="predicted"/>